<dbReference type="PANTHER" id="PTHR10724">
    <property type="entry name" value="30S RIBOSOMAL PROTEIN S1"/>
    <property type="match status" value="1"/>
</dbReference>
<dbReference type="GO" id="GO:0022627">
    <property type="term" value="C:cytosolic small ribosomal subunit"/>
    <property type="evidence" value="ECO:0007669"/>
    <property type="project" value="TreeGrafter"/>
</dbReference>
<dbReference type="EMBL" id="BKZW01000002">
    <property type="protein sequence ID" value="GER90513.1"/>
    <property type="molecule type" value="Genomic_DNA"/>
</dbReference>
<evidence type="ECO:0000256" key="2">
    <source>
        <dbReference type="ARBA" id="ARBA00022980"/>
    </source>
</evidence>
<evidence type="ECO:0000256" key="3">
    <source>
        <dbReference type="ARBA" id="ARBA00023274"/>
    </source>
</evidence>
<name>A0A5J4KS68_9CHLR</name>
<reference evidence="5 6" key="1">
    <citation type="submission" date="2019-10" db="EMBL/GenBank/DDBJ databases">
        <title>Dictyobacter vulcani sp. nov., within the class Ktedonobacteria, isolated from soil of volcanic Mt. Zao.</title>
        <authorList>
            <person name="Zheng Y."/>
            <person name="Wang C.M."/>
            <person name="Sakai Y."/>
            <person name="Abe K."/>
            <person name="Yokota A."/>
            <person name="Yabe S."/>
        </authorList>
    </citation>
    <scope>NUCLEOTIDE SEQUENCE [LARGE SCALE GENOMIC DNA]</scope>
    <source>
        <strain evidence="5 6">W12</strain>
    </source>
</reference>
<dbReference type="Proteomes" id="UP000326912">
    <property type="component" value="Unassembled WGS sequence"/>
</dbReference>
<dbReference type="GO" id="GO:0003735">
    <property type="term" value="F:structural constituent of ribosome"/>
    <property type="evidence" value="ECO:0007669"/>
    <property type="project" value="TreeGrafter"/>
</dbReference>
<evidence type="ECO:0000256" key="1">
    <source>
        <dbReference type="ARBA" id="ARBA00006767"/>
    </source>
</evidence>
<dbReference type="PROSITE" id="PS50126">
    <property type="entry name" value="S1"/>
    <property type="match status" value="2"/>
</dbReference>
<dbReference type="PANTHER" id="PTHR10724:SF7">
    <property type="entry name" value="SMALL RIBOSOMAL SUBUNIT PROTEIN BS1C"/>
    <property type="match status" value="1"/>
</dbReference>
<feature type="domain" description="S1 motif" evidence="4">
    <location>
        <begin position="129"/>
        <end position="196"/>
    </location>
</feature>
<dbReference type="Pfam" id="PF00575">
    <property type="entry name" value="S1"/>
    <property type="match status" value="2"/>
</dbReference>
<proteinExistence type="inferred from homology"/>
<accession>A0A5J4KS68</accession>
<dbReference type="AlphaFoldDB" id="A0A5J4KS68"/>
<feature type="domain" description="S1 motif" evidence="4">
    <location>
        <begin position="211"/>
        <end position="278"/>
    </location>
</feature>
<protein>
    <recommendedName>
        <fullName evidence="4">S1 motif domain-containing protein</fullName>
    </recommendedName>
</protein>
<dbReference type="InterPro" id="IPR012340">
    <property type="entry name" value="NA-bd_OB-fold"/>
</dbReference>
<evidence type="ECO:0000313" key="6">
    <source>
        <dbReference type="Proteomes" id="UP000326912"/>
    </source>
</evidence>
<dbReference type="InterPro" id="IPR003029">
    <property type="entry name" value="S1_domain"/>
</dbReference>
<comment type="similarity">
    <text evidence="1">Belongs to the bacterial ribosomal protein bS1 family.</text>
</comment>
<dbReference type="Gene3D" id="2.40.50.140">
    <property type="entry name" value="Nucleic acid-binding proteins"/>
    <property type="match status" value="2"/>
</dbReference>
<comment type="caution">
    <text evidence="5">The sequence shown here is derived from an EMBL/GenBank/DDBJ whole genome shotgun (WGS) entry which is preliminary data.</text>
</comment>
<dbReference type="RefSeq" id="WP_162005529.1">
    <property type="nucleotide sequence ID" value="NZ_BKZW01000002.1"/>
</dbReference>
<dbReference type="SMART" id="SM00316">
    <property type="entry name" value="S1"/>
    <property type="match status" value="2"/>
</dbReference>
<dbReference type="GO" id="GO:0006412">
    <property type="term" value="P:translation"/>
    <property type="evidence" value="ECO:0007669"/>
    <property type="project" value="TreeGrafter"/>
</dbReference>
<gene>
    <name evidence="5" type="ORF">KDW_46750</name>
</gene>
<evidence type="ECO:0000313" key="5">
    <source>
        <dbReference type="EMBL" id="GER90513.1"/>
    </source>
</evidence>
<dbReference type="GO" id="GO:0003729">
    <property type="term" value="F:mRNA binding"/>
    <property type="evidence" value="ECO:0007669"/>
    <property type="project" value="TreeGrafter"/>
</dbReference>
<organism evidence="5 6">
    <name type="scientific">Dictyobacter vulcani</name>
    <dbReference type="NCBI Taxonomy" id="2607529"/>
    <lineage>
        <taxon>Bacteria</taxon>
        <taxon>Bacillati</taxon>
        <taxon>Chloroflexota</taxon>
        <taxon>Ktedonobacteria</taxon>
        <taxon>Ktedonobacterales</taxon>
        <taxon>Dictyobacteraceae</taxon>
        <taxon>Dictyobacter</taxon>
    </lineage>
</organism>
<dbReference type="SUPFAM" id="SSF50249">
    <property type="entry name" value="Nucleic acid-binding proteins"/>
    <property type="match status" value="2"/>
</dbReference>
<keyword evidence="2" id="KW-0689">Ribosomal protein</keyword>
<dbReference type="InterPro" id="IPR050437">
    <property type="entry name" value="Ribos_protein_bS1-like"/>
</dbReference>
<keyword evidence="3" id="KW-0687">Ribonucleoprotein</keyword>
<evidence type="ECO:0000259" key="4">
    <source>
        <dbReference type="PROSITE" id="PS50126"/>
    </source>
</evidence>
<sequence length="281" mass="31504">MSDEQQFQDDVWLWLEEQYKYDRMLTGYIVELAGDHLIVDIRGIQGTVEHVTLGVNWRLANLTIEEQQLSEEELVYQQLTTLQGQEIGVRILDMDRYLHILSLELSGKAEVTAQQKSKEAHILTGLRPGDICKGRVKSIYGHQVKVELGGIEGTIPPDHISLQKSFIDPWKVVQPGQEVEVMIMDKDPDNLLLSLTYAQRRDEALHKLKADTICEGSIASLSSDGIYVDLGGVLGLVPVEQVVSGYITHPADRYHKGQHIVVRIQQIASDKRVTASLVSAE</sequence>
<keyword evidence="6" id="KW-1185">Reference proteome</keyword>